<evidence type="ECO:0000256" key="1">
    <source>
        <dbReference type="SAM" id="MobiDB-lite"/>
    </source>
</evidence>
<reference evidence="2" key="1">
    <citation type="journal article" date="2023" name="G3 (Bethesda)">
        <title>A reference genome for the long-term kleptoplast-retaining sea slug Elysia crispata morphotype clarki.</title>
        <authorList>
            <person name="Eastman K.E."/>
            <person name="Pendleton A.L."/>
            <person name="Shaikh M.A."/>
            <person name="Suttiyut T."/>
            <person name="Ogas R."/>
            <person name="Tomko P."/>
            <person name="Gavelis G."/>
            <person name="Widhalm J.R."/>
            <person name="Wisecaver J.H."/>
        </authorList>
    </citation>
    <scope>NUCLEOTIDE SEQUENCE</scope>
    <source>
        <strain evidence="2">ECLA1</strain>
    </source>
</reference>
<proteinExistence type="predicted"/>
<protein>
    <submittedName>
        <fullName evidence="2">Uncharacterized protein</fullName>
    </submittedName>
</protein>
<gene>
    <name evidence="2" type="ORF">RRG08_065237</name>
</gene>
<dbReference type="EMBL" id="JAWDGP010006169">
    <property type="protein sequence ID" value="KAK3746072.1"/>
    <property type="molecule type" value="Genomic_DNA"/>
</dbReference>
<accession>A0AAE0YHH3</accession>
<dbReference type="Proteomes" id="UP001283361">
    <property type="component" value="Unassembled WGS sequence"/>
</dbReference>
<organism evidence="2 3">
    <name type="scientific">Elysia crispata</name>
    <name type="common">lettuce slug</name>
    <dbReference type="NCBI Taxonomy" id="231223"/>
    <lineage>
        <taxon>Eukaryota</taxon>
        <taxon>Metazoa</taxon>
        <taxon>Spiralia</taxon>
        <taxon>Lophotrochozoa</taxon>
        <taxon>Mollusca</taxon>
        <taxon>Gastropoda</taxon>
        <taxon>Heterobranchia</taxon>
        <taxon>Euthyneura</taxon>
        <taxon>Panpulmonata</taxon>
        <taxon>Sacoglossa</taxon>
        <taxon>Placobranchoidea</taxon>
        <taxon>Plakobranchidae</taxon>
        <taxon>Elysia</taxon>
    </lineage>
</organism>
<evidence type="ECO:0000313" key="2">
    <source>
        <dbReference type="EMBL" id="KAK3746072.1"/>
    </source>
</evidence>
<feature type="region of interest" description="Disordered" evidence="1">
    <location>
        <begin position="93"/>
        <end position="112"/>
    </location>
</feature>
<evidence type="ECO:0000313" key="3">
    <source>
        <dbReference type="Proteomes" id="UP001283361"/>
    </source>
</evidence>
<sequence length="197" mass="22174">MSANVSHTRLESITDVKERAKKQYLLRFDGEDEKLGGLEHKRGSDEVHIFALFGCELLSSAFYFISREGMWDWEAYQALVSVSWASDSDQLRSTGDNCGEPMSTHLDPQDPVTGNCRPWRDGIVWHGRNEQVLILRPNSHQKSISAGDQRELLDFASLSPLSAGFLSRLPHSELRRSRFQPLVAPLAKVFFGGPSKN</sequence>
<keyword evidence="3" id="KW-1185">Reference proteome</keyword>
<name>A0AAE0YHH3_9GAST</name>
<comment type="caution">
    <text evidence="2">The sequence shown here is derived from an EMBL/GenBank/DDBJ whole genome shotgun (WGS) entry which is preliminary data.</text>
</comment>
<dbReference type="AlphaFoldDB" id="A0AAE0YHH3"/>